<gene>
    <name evidence="1" type="ORF">EYF80_055277</name>
</gene>
<protein>
    <submittedName>
        <fullName evidence="1">Uncharacterized protein</fullName>
    </submittedName>
</protein>
<dbReference type="AlphaFoldDB" id="A0A4Z2F000"/>
<reference evidence="1 2" key="1">
    <citation type="submission" date="2019-03" db="EMBL/GenBank/DDBJ databases">
        <title>First draft genome of Liparis tanakae, snailfish: a comprehensive survey of snailfish specific genes.</title>
        <authorList>
            <person name="Kim W."/>
            <person name="Song I."/>
            <person name="Jeong J.-H."/>
            <person name="Kim D."/>
            <person name="Kim S."/>
            <person name="Ryu S."/>
            <person name="Song J.Y."/>
            <person name="Lee S.K."/>
        </authorList>
    </citation>
    <scope>NUCLEOTIDE SEQUENCE [LARGE SCALE GENOMIC DNA]</scope>
    <source>
        <tissue evidence="1">Muscle</tissue>
    </source>
</reference>
<evidence type="ECO:0000313" key="2">
    <source>
        <dbReference type="Proteomes" id="UP000314294"/>
    </source>
</evidence>
<accession>A0A4Z2F000</accession>
<proteinExistence type="predicted"/>
<dbReference type="EMBL" id="SRLO01001937">
    <property type="protein sequence ID" value="TNN34556.1"/>
    <property type="molecule type" value="Genomic_DNA"/>
</dbReference>
<dbReference type="Proteomes" id="UP000314294">
    <property type="component" value="Unassembled WGS sequence"/>
</dbReference>
<evidence type="ECO:0000313" key="1">
    <source>
        <dbReference type="EMBL" id="TNN34556.1"/>
    </source>
</evidence>
<sequence length="67" mass="7271">MNYSSSAPDCRAPAWLQDFTSITQSVLLSPFVPGMGFLKAWCIHSTANPVGGIWFRSQLSGVVLKVV</sequence>
<comment type="caution">
    <text evidence="1">The sequence shown here is derived from an EMBL/GenBank/DDBJ whole genome shotgun (WGS) entry which is preliminary data.</text>
</comment>
<organism evidence="1 2">
    <name type="scientific">Liparis tanakae</name>
    <name type="common">Tanaka's snailfish</name>
    <dbReference type="NCBI Taxonomy" id="230148"/>
    <lineage>
        <taxon>Eukaryota</taxon>
        <taxon>Metazoa</taxon>
        <taxon>Chordata</taxon>
        <taxon>Craniata</taxon>
        <taxon>Vertebrata</taxon>
        <taxon>Euteleostomi</taxon>
        <taxon>Actinopterygii</taxon>
        <taxon>Neopterygii</taxon>
        <taxon>Teleostei</taxon>
        <taxon>Neoteleostei</taxon>
        <taxon>Acanthomorphata</taxon>
        <taxon>Eupercaria</taxon>
        <taxon>Perciformes</taxon>
        <taxon>Cottioidei</taxon>
        <taxon>Cottales</taxon>
        <taxon>Liparidae</taxon>
        <taxon>Liparis</taxon>
    </lineage>
</organism>
<name>A0A4Z2F000_9TELE</name>
<keyword evidence="2" id="KW-1185">Reference proteome</keyword>